<dbReference type="SMART" id="SM00320">
    <property type="entry name" value="WD40"/>
    <property type="match status" value="4"/>
</dbReference>
<dbReference type="Proteomes" id="UP000692954">
    <property type="component" value="Unassembled WGS sequence"/>
</dbReference>
<comment type="caution">
    <text evidence="2">The sequence shown here is derived from an EMBL/GenBank/DDBJ whole genome shotgun (WGS) entry which is preliminary data.</text>
</comment>
<evidence type="ECO:0000313" key="2">
    <source>
        <dbReference type="EMBL" id="CAD8130427.1"/>
    </source>
</evidence>
<sequence length="734" mass="86591">MESQKNICDRHKQKVIFNYRQSPNSNYEQLCSQCIDEMRYNLKATDDSLHQLGNIQSKILEDFQSSIQKKMNILKNSKIILDKLALQFSEFIKRYTECFNQQQKLIEDSQIKFLNNIQNISKNDIYQFFKEIQDLQQQQFKDKILEKSLSFQNIPNQLIQKIKSNLSQIIIELQNYINEIKESYKNIIKEPTQICENFKLQCRKHKGLQIIMVDLNWKKTPPERLVCQNCIEEFPTFYITLDRFQQLWYDHQEKRYQLIEQLNQQMEVKQSQIKVDTDFLKNNLIKSINQFLNSANDCTNRYLNQGKSLKLNKKINWSKIDKQEALQIADILSLQQEVEQSNRDVVQNYNEFVQTINSQKSIFNQEIIKLFGSNLQFNQRQKQEDIQQQIQKPFFSDQNKFFDIKIQEQQQKFSDIQKEQVDHPIKKLDYKVLQEYNIKQKEGCYAIAISDNNSTLMAGSKSQIKVFQFNNGKMKETQQLIGHQNDEETNQFISGGYDKLIIIWSFKKKEWVCSQKLQGHTDYVLCLTSTNVEDLIVSGGFDKKIKFWIKQNDWQCQQTISDLSGHVLGLSLNESSNKLISGGQTEIIQIFEKQPSNQWVLMQQIQVKVRGLRLHFITDDTFVFQLRNQDVMLVFEMNSQTKSFIQINQIQKIAKGADCNSLFPMQLVKFKTILLNKNGHHVNILKRLSDGSFTLDQSIDFGTKRIYGCITEDGKYLITWDDKSKEIQIRTPQE</sequence>
<reference evidence="2" key="1">
    <citation type="submission" date="2021-01" db="EMBL/GenBank/DDBJ databases">
        <authorList>
            <consortium name="Genoscope - CEA"/>
            <person name="William W."/>
        </authorList>
    </citation>
    <scope>NUCLEOTIDE SEQUENCE</scope>
</reference>
<dbReference type="EMBL" id="CAJJDN010000288">
    <property type="protein sequence ID" value="CAD8130427.1"/>
    <property type="molecule type" value="Genomic_DNA"/>
</dbReference>
<dbReference type="AlphaFoldDB" id="A0A8S1RS82"/>
<proteinExistence type="predicted"/>
<dbReference type="Pfam" id="PF00400">
    <property type="entry name" value="WD40"/>
    <property type="match status" value="1"/>
</dbReference>
<dbReference type="OrthoDB" id="6262491at2759"/>
<evidence type="ECO:0000256" key="1">
    <source>
        <dbReference type="PROSITE-ProRule" id="PRU00221"/>
    </source>
</evidence>
<dbReference type="InterPro" id="IPR001680">
    <property type="entry name" value="WD40_rpt"/>
</dbReference>
<organism evidence="2 3">
    <name type="scientific">Paramecium sonneborni</name>
    <dbReference type="NCBI Taxonomy" id="65129"/>
    <lineage>
        <taxon>Eukaryota</taxon>
        <taxon>Sar</taxon>
        <taxon>Alveolata</taxon>
        <taxon>Ciliophora</taxon>
        <taxon>Intramacronucleata</taxon>
        <taxon>Oligohymenophorea</taxon>
        <taxon>Peniculida</taxon>
        <taxon>Parameciidae</taxon>
        <taxon>Paramecium</taxon>
    </lineage>
</organism>
<keyword evidence="3" id="KW-1185">Reference proteome</keyword>
<gene>
    <name evidence="2" type="ORF">PSON_ATCC_30995.1.T2880009</name>
</gene>
<protein>
    <recommendedName>
        <fullName evidence="4">WD40-repeat-containing domain</fullName>
    </recommendedName>
</protein>
<evidence type="ECO:0008006" key="4">
    <source>
        <dbReference type="Google" id="ProtNLM"/>
    </source>
</evidence>
<keyword evidence="1" id="KW-0853">WD repeat</keyword>
<dbReference type="GO" id="GO:0097361">
    <property type="term" value="C:cytosolic [4Fe-4S] assembly targeting complex"/>
    <property type="evidence" value="ECO:0007669"/>
    <property type="project" value="TreeGrafter"/>
</dbReference>
<dbReference type="PANTHER" id="PTHR19920:SF0">
    <property type="entry name" value="CYTOSOLIC IRON-SULFUR PROTEIN ASSEMBLY PROTEIN CIAO1-RELATED"/>
    <property type="match status" value="1"/>
</dbReference>
<evidence type="ECO:0000313" key="3">
    <source>
        <dbReference type="Proteomes" id="UP000692954"/>
    </source>
</evidence>
<dbReference type="PROSITE" id="PS50294">
    <property type="entry name" value="WD_REPEATS_REGION"/>
    <property type="match status" value="1"/>
</dbReference>
<dbReference type="GO" id="GO:0016226">
    <property type="term" value="P:iron-sulfur cluster assembly"/>
    <property type="evidence" value="ECO:0007669"/>
    <property type="project" value="TreeGrafter"/>
</dbReference>
<accession>A0A8S1RS82</accession>
<dbReference type="PANTHER" id="PTHR19920">
    <property type="entry name" value="WD40 PROTEIN CIAO1"/>
    <property type="match status" value="1"/>
</dbReference>
<dbReference type="PROSITE" id="PS50082">
    <property type="entry name" value="WD_REPEATS_2"/>
    <property type="match status" value="1"/>
</dbReference>
<feature type="repeat" description="WD" evidence="1">
    <location>
        <begin position="517"/>
        <end position="548"/>
    </location>
</feature>
<name>A0A8S1RS82_9CILI</name>